<accession>A0AAV5AQP8</accession>
<dbReference type="Proteomes" id="UP001050691">
    <property type="component" value="Unassembled WGS sequence"/>
</dbReference>
<organism evidence="1 2">
    <name type="scientific">Clathrus columnatus</name>
    <dbReference type="NCBI Taxonomy" id="1419009"/>
    <lineage>
        <taxon>Eukaryota</taxon>
        <taxon>Fungi</taxon>
        <taxon>Dikarya</taxon>
        <taxon>Basidiomycota</taxon>
        <taxon>Agaricomycotina</taxon>
        <taxon>Agaricomycetes</taxon>
        <taxon>Phallomycetidae</taxon>
        <taxon>Phallales</taxon>
        <taxon>Clathraceae</taxon>
        <taxon>Clathrus</taxon>
    </lineage>
</organism>
<gene>
    <name evidence="1" type="ORF">Clacol_010427</name>
</gene>
<sequence length="112" mass="12875">MLLQAEYDLLTTSFSSISSLLPEQPLGSKLPPIIDVQFAQEEGAWPVFNKAMHSSFGHRDTGIKIEEHGFGLTETLKVIQWCLKALEQMKDKKSVSLVKSWMEDLKRWQIRR</sequence>
<protein>
    <submittedName>
        <fullName evidence="1">Uncharacterized protein</fullName>
    </submittedName>
</protein>
<reference evidence="1" key="1">
    <citation type="submission" date="2021-10" db="EMBL/GenBank/DDBJ databases">
        <title>De novo Genome Assembly of Clathrus columnatus (Basidiomycota, Fungi) Using Illumina and Nanopore Sequence Data.</title>
        <authorList>
            <person name="Ogiso-Tanaka E."/>
            <person name="Itagaki H."/>
            <person name="Hosoya T."/>
            <person name="Hosaka K."/>
        </authorList>
    </citation>
    <scope>NUCLEOTIDE SEQUENCE</scope>
    <source>
        <strain evidence="1">MO-923</strain>
    </source>
</reference>
<dbReference type="AlphaFoldDB" id="A0AAV5AQP8"/>
<evidence type="ECO:0000313" key="2">
    <source>
        <dbReference type="Proteomes" id="UP001050691"/>
    </source>
</evidence>
<dbReference type="EMBL" id="BPWL01000013">
    <property type="protein sequence ID" value="GJJ16147.1"/>
    <property type="molecule type" value="Genomic_DNA"/>
</dbReference>
<keyword evidence="2" id="KW-1185">Reference proteome</keyword>
<comment type="caution">
    <text evidence="1">The sequence shown here is derived from an EMBL/GenBank/DDBJ whole genome shotgun (WGS) entry which is preliminary data.</text>
</comment>
<proteinExistence type="predicted"/>
<evidence type="ECO:0000313" key="1">
    <source>
        <dbReference type="EMBL" id="GJJ16147.1"/>
    </source>
</evidence>
<name>A0AAV5AQP8_9AGAM</name>